<dbReference type="Proteomes" id="UP000784294">
    <property type="component" value="Unassembled WGS sequence"/>
</dbReference>
<keyword evidence="3" id="KW-1185">Reference proteome</keyword>
<accession>A0A448WAK4</accession>
<evidence type="ECO:0000313" key="2">
    <source>
        <dbReference type="EMBL" id="VEL07025.1"/>
    </source>
</evidence>
<organism evidence="2 3">
    <name type="scientific">Protopolystoma xenopodis</name>
    <dbReference type="NCBI Taxonomy" id="117903"/>
    <lineage>
        <taxon>Eukaryota</taxon>
        <taxon>Metazoa</taxon>
        <taxon>Spiralia</taxon>
        <taxon>Lophotrochozoa</taxon>
        <taxon>Platyhelminthes</taxon>
        <taxon>Monogenea</taxon>
        <taxon>Polyopisthocotylea</taxon>
        <taxon>Polystomatidea</taxon>
        <taxon>Polystomatidae</taxon>
        <taxon>Protopolystoma</taxon>
    </lineage>
</organism>
<dbReference type="EMBL" id="CAAALY010000860">
    <property type="protein sequence ID" value="VEL07025.1"/>
    <property type="molecule type" value="Genomic_DNA"/>
</dbReference>
<feature type="compositionally biased region" description="Polar residues" evidence="1">
    <location>
        <begin position="56"/>
        <end position="66"/>
    </location>
</feature>
<dbReference type="AlphaFoldDB" id="A0A448WAK4"/>
<evidence type="ECO:0000256" key="1">
    <source>
        <dbReference type="SAM" id="MobiDB-lite"/>
    </source>
</evidence>
<proteinExistence type="predicted"/>
<comment type="caution">
    <text evidence="2">The sequence shown here is derived from an EMBL/GenBank/DDBJ whole genome shotgun (WGS) entry which is preliminary data.</text>
</comment>
<feature type="region of interest" description="Disordered" evidence="1">
    <location>
        <begin position="30"/>
        <end position="66"/>
    </location>
</feature>
<gene>
    <name evidence="2" type="ORF">PXEA_LOCUS465</name>
</gene>
<protein>
    <submittedName>
        <fullName evidence="2">Uncharacterized protein</fullName>
    </submittedName>
</protein>
<reference evidence="2" key="1">
    <citation type="submission" date="2018-11" db="EMBL/GenBank/DDBJ databases">
        <authorList>
            <consortium name="Pathogen Informatics"/>
        </authorList>
    </citation>
    <scope>NUCLEOTIDE SEQUENCE</scope>
</reference>
<sequence length="66" mass="7291">MIVCSDDIRHLTDEGLAPFTRIEEDCLREGVGTHFPVKPTDKRYRPSSSSAASPTFAPNGNKSKKK</sequence>
<evidence type="ECO:0000313" key="3">
    <source>
        <dbReference type="Proteomes" id="UP000784294"/>
    </source>
</evidence>
<name>A0A448WAK4_9PLAT</name>